<dbReference type="STRING" id="1178516.AWR27_23435"/>
<organism evidence="2 3">
    <name type="scientific">Spirosoma montaniterrae</name>
    <dbReference type="NCBI Taxonomy" id="1178516"/>
    <lineage>
        <taxon>Bacteria</taxon>
        <taxon>Pseudomonadati</taxon>
        <taxon>Bacteroidota</taxon>
        <taxon>Cytophagia</taxon>
        <taxon>Cytophagales</taxon>
        <taxon>Cytophagaceae</taxon>
        <taxon>Spirosoma</taxon>
    </lineage>
</organism>
<dbReference type="KEGG" id="smon:AWR27_23435"/>
<feature type="compositionally biased region" description="Pro residues" evidence="1">
    <location>
        <begin position="54"/>
        <end position="63"/>
    </location>
</feature>
<evidence type="ECO:0000313" key="3">
    <source>
        <dbReference type="Proteomes" id="UP000187941"/>
    </source>
</evidence>
<keyword evidence="3" id="KW-1185">Reference proteome</keyword>
<proteinExistence type="predicted"/>
<dbReference type="Proteomes" id="UP000187941">
    <property type="component" value="Chromosome"/>
</dbReference>
<dbReference type="EMBL" id="CP014263">
    <property type="protein sequence ID" value="AQG81989.1"/>
    <property type="molecule type" value="Genomic_DNA"/>
</dbReference>
<evidence type="ECO:0000256" key="1">
    <source>
        <dbReference type="SAM" id="MobiDB-lite"/>
    </source>
</evidence>
<sequence>MKNMTSFSSISTLFHLPRRRFVQLAAIWPMLLIIYFSTPSATWAQGVIIGRPPGNHPGRPPGNHPGVHPGRPPGRPPLWQDLGTTVVSYGVSRDAVNVFHEGFFRALKFRVWDAPLEMFEAEVVYGNGGRDRVPINQIIRRGEESSALNLRGDRDVFEKCFLRTVLCRVSLAVGRK</sequence>
<feature type="region of interest" description="Disordered" evidence="1">
    <location>
        <begin position="49"/>
        <end position="75"/>
    </location>
</feature>
<accession>A0A1P9X2Z6</accession>
<protein>
    <submittedName>
        <fullName evidence="2">Uncharacterized protein</fullName>
    </submittedName>
</protein>
<gene>
    <name evidence="2" type="ORF">AWR27_23435</name>
</gene>
<dbReference type="AlphaFoldDB" id="A0A1P9X2Z6"/>
<evidence type="ECO:0000313" key="2">
    <source>
        <dbReference type="EMBL" id="AQG81989.1"/>
    </source>
</evidence>
<name>A0A1P9X2Z6_9BACT</name>
<reference evidence="2 3" key="1">
    <citation type="submission" date="2016-01" db="EMBL/GenBank/DDBJ databases">
        <authorList>
            <person name="Oliw E.H."/>
        </authorList>
    </citation>
    <scope>NUCLEOTIDE SEQUENCE [LARGE SCALE GENOMIC DNA]</scope>
    <source>
        <strain evidence="2 3">DY10</strain>
    </source>
</reference>